<dbReference type="AlphaFoldDB" id="A0A0D9YBD2"/>
<reference evidence="1" key="2">
    <citation type="submission" date="2015-04" db="UniProtKB">
        <authorList>
            <consortium name="EnsemblPlants"/>
        </authorList>
    </citation>
    <scope>IDENTIFICATION</scope>
</reference>
<dbReference type="Proteomes" id="UP000026961">
    <property type="component" value="Chromosome 1"/>
</dbReference>
<evidence type="ECO:0000313" key="2">
    <source>
        <dbReference type="Proteomes" id="UP000026961"/>
    </source>
</evidence>
<reference evidence="1" key="1">
    <citation type="submission" date="2013-08" db="EMBL/GenBank/DDBJ databases">
        <title>Oryza genome evolution.</title>
        <authorList>
            <person name="Wing R.A."/>
            <person name="Panaud O."/>
            <person name="Oliveira A.C."/>
        </authorList>
    </citation>
    <scope>NUCLEOTIDE SEQUENCE</scope>
</reference>
<keyword evidence="2" id="KW-1185">Reference proteome</keyword>
<reference evidence="1" key="3">
    <citation type="submission" date="2018-05" db="EMBL/GenBank/DDBJ databases">
        <title>OgluRS3 (Oryza glumaepatula Reference Sequence Version 3).</title>
        <authorList>
            <person name="Zhang J."/>
            <person name="Kudrna D."/>
            <person name="Lee S."/>
            <person name="Talag J."/>
            <person name="Welchert J."/>
            <person name="Wing R.A."/>
        </authorList>
    </citation>
    <scope>NUCLEOTIDE SEQUENCE [LARGE SCALE GENOMIC DNA]</scope>
</reference>
<dbReference type="HOGENOM" id="CLU_1725137_0_0_1"/>
<evidence type="ECO:0000313" key="1">
    <source>
        <dbReference type="EnsemblPlants" id="OGLUM01G25480.1"/>
    </source>
</evidence>
<dbReference type="EnsemblPlants" id="OGLUM01G25480.1">
    <property type="protein sequence ID" value="OGLUM01G25480.1"/>
    <property type="gene ID" value="OGLUM01G25480"/>
</dbReference>
<name>A0A0D9YBD2_9ORYZ</name>
<proteinExistence type="predicted"/>
<accession>A0A0D9YBD2</accession>
<dbReference type="Gramene" id="OGLUM01G25480.1">
    <property type="protein sequence ID" value="OGLUM01G25480.1"/>
    <property type="gene ID" value="OGLUM01G25480"/>
</dbReference>
<protein>
    <submittedName>
        <fullName evidence="1">Uncharacterized protein</fullName>
    </submittedName>
</protein>
<organism evidence="1">
    <name type="scientific">Oryza glumipatula</name>
    <dbReference type="NCBI Taxonomy" id="40148"/>
    <lineage>
        <taxon>Eukaryota</taxon>
        <taxon>Viridiplantae</taxon>
        <taxon>Streptophyta</taxon>
        <taxon>Embryophyta</taxon>
        <taxon>Tracheophyta</taxon>
        <taxon>Spermatophyta</taxon>
        <taxon>Magnoliopsida</taxon>
        <taxon>Liliopsida</taxon>
        <taxon>Poales</taxon>
        <taxon>Poaceae</taxon>
        <taxon>BOP clade</taxon>
        <taxon>Oryzoideae</taxon>
        <taxon>Oryzeae</taxon>
        <taxon>Oryzinae</taxon>
        <taxon>Oryza</taxon>
    </lineage>
</organism>
<sequence length="152" mass="15792">MTPEPVVTPAVREEAATPLARSGWRRLRLPTAAVTAAAAVAATTAAAGEAAAVVVAALADGLASWRRPCGLVGGEACRAGVVEAGGVWLSWRRCRAARGHTAGGVRQREGVMEASSVTTLQGCNLVIFSCSINRTSHRLMRVVKKKLTGYPT</sequence>